<dbReference type="PROSITE" id="PS51420">
    <property type="entry name" value="RHO"/>
    <property type="match status" value="1"/>
</dbReference>
<dbReference type="SMART" id="SM00173">
    <property type="entry name" value="RAS"/>
    <property type="match status" value="1"/>
</dbReference>
<comment type="subcellular location">
    <subcellularLocation>
        <location evidence="1">Membrane</location>
        <topology evidence="1">Lipid-anchor</topology>
    </subcellularLocation>
</comment>
<evidence type="ECO:0000256" key="3">
    <source>
        <dbReference type="ARBA" id="ARBA00022741"/>
    </source>
</evidence>
<organism evidence="9">
    <name type="scientific">Tetrahymena thermophila</name>
    <dbReference type="NCBI Taxonomy" id="5911"/>
    <lineage>
        <taxon>Eukaryota</taxon>
        <taxon>Sar</taxon>
        <taxon>Alveolata</taxon>
        <taxon>Ciliophora</taxon>
        <taxon>Intramacronucleata</taxon>
        <taxon>Oligohymenophorea</taxon>
        <taxon>Hymenostomatida</taxon>
        <taxon>Tetrahymenina</taxon>
        <taxon>Tetrahymenidae</taxon>
        <taxon>Tetrahymena</taxon>
    </lineage>
</organism>
<comment type="similarity">
    <text evidence="2">Belongs to the small GTPase superfamily. Rab family.</text>
</comment>
<dbReference type="PRINTS" id="PR00449">
    <property type="entry name" value="RASTRNSFRMNG"/>
</dbReference>
<dbReference type="PROSITE" id="PS51417">
    <property type="entry name" value="ARF"/>
    <property type="match status" value="1"/>
</dbReference>
<dbReference type="GO" id="GO:0003924">
    <property type="term" value="F:GTPase activity"/>
    <property type="evidence" value="ECO:0007669"/>
    <property type="project" value="InterPro"/>
</dbReference>
<dbReference type="GO" id="GO:0005525">
    <property type="term" value="F:GTP binding"/>
    <property type="evidence" value="ECO:0007669"/>
    <property type="project" value="UniProtKB-KW"/>
</dbReference>
<dbReference type="PROSITE" id="PS51421">
    <property type="entry name" value="RAS"/>
    <property type="match status" value="1"/>
</dbReference>
<dbReference type="GO" id="GO:0016020">
    <property type="term" value="C:membrane"/>
    <property type="evidence" value="ECO:0007669"/>
    <property type="project" value="UniProtKB-SubCell"/>
</dbReference>
<dbReference type="Pfam" id="PF00071">
    <property type="entry name" value="Ras"/>
    <property type="match status" value="1"/>
</dbReference>
<reference evidence="9" key="1">
    <citation type="journal article" date="2010" name="J. Eukaryot. Microbiol.">
        <title>Marked amplification and diversification of products of ras genes from rat brain, Rab GTPases, in the ciliates Tetrahymena thermophila and Paramecium tetraurelia.</title>
        <authorList>
            <person name="Saito-Nakano Y."/>
            <person name="Nakahara T."/>
            <person name="Nakano K."/>
            <person name="Nozaki T."/>
            <person name="Numata O."/>
        </authorList>
    </citation>
    <scope>NUCLEOTIDE SEQUENCE</scope>
</reference>
<dbReference type="InterPro" id="IPR027417">
    <property type="entry name" value="P-loop_NTPase"/>
</dbReference>
<evidence type="ECO:0000256" key="4">
    <source>
        <dbReference type="ARBA" id="ARBA00023134"/>
    </source>
</evidence>
<evidence type="ECO:0000256" key="1">
    <source>
        <dbReference type="ARBA" id="ARBA00004635"/>
    </source>
</evidence>
<dbReference type="Gene3D" id="3.40.50.300">
    <property type="entry name" value="P-loop containing nucleotide triphosphate hydrolases"/>
    <property type="match status" value="1"/>
</dbReference>
<evidence type="ECO:0000256" key="5">
    <source>
        <dbReference type="ARBA" id="ARBA00023136"/>
    </source>
</evidence>
<evidence type="ECO:0000313" key="9">
    <source>
        <dbReference type="EMBL" id="BAJ21306.1"/>
    </source>
</evidence>
<dbReference type="InterPro" id="IPR050209">
    <property type="entry name" value="Rab_GTPases_membrane_traffic"/>
</dbReference>
<dbReference type="PROSITE" id="PS51419">
    <property type="entry name" value="RAB"/>
    <property type="match status" value="1"/>
</dbReference>
<keyword evidence="5" id="KW-0472">Membrane</keyword>
<proteinExistence type="evidence at transcript level"/>
<sequence length="225" mass="25768">MASLSLKETEVQLDYQFKILLIGDSGVGKTSIMNRFTENKFNVEIKSTIGVEYSKKTMVIDQAVIQASIWDTAGQERFRSLAKNYYKGAIGALLVFDVTRPHTLENIQKIWLQEVEQHASKNIKMILIGNKSDLTVERIVKQEEAVNFSKTNNLAYMETSALNNQNIDQAFETLVREIYSEINSLPSEIRPKNLTQRKEHTPQVNQNNNLQIDKKNIKKKRACCE</sequence>
<gene>
    <name evidence="9" type="primary">RAB11I</name>
</gene>
<dbReference type="SMART" id="SM00174">
    <property type="entry name" value="RHO"/>
    <property type="match status" value="1"/>
</dbReference>
<dbReference type="SMART" id="SM00176">
    <property type="entry name" value="RAN"/>
    <property type="match status" value="1"/>
</dbReference>
<dbReference type="OMA" id="CIDEAFE"/>
<feature type="compositionally biased region" description="Polar residues" evidence="8">
    <location>
        <begin position="202"/>
        <end position="211"/>
    </location>
</feature>
<dbReference type="SMART" id="SM00175">
    <property type="entry name" value="RAB"/>
    <property type="match status" value="1"/>
</dbReference>
<dbReference type="InterPro" id="IPR005225">
    <property type="entry name" value="Small_GTP-bd"/>
</dbReference>
<keyword evidence="3" id="KW-0547">Nucleotide-binding</keyword>
<feature type="region of interest" description="Disordered" evidence="8">
    <location>
        <begin position="189"/>
        <end position="212"/>
    </location>
</feature>
<dbReference type="FunFam" id="3.40.50.300:FF:000274">
    <property type="entry name" value="ras-related protein RABA5a"/>
    <property type="match status" value="1"/>
</dbReference>
<evidence type="ECO:0000256" key="8">
    <source>
        <dbReference type="SAM" id="MobiDB-lite"/>
    </source>
</evidence>
<evidence type="ECO:0000256" key="7">
    <source>
        <dbReference type="ARBA" id="ARBA00023289"/>
    </source>
</evidence>
<dbReference type="AlphaFoldDB" id="E1CB16"/>
<keyword evidence="4" id="KW-0342">GTP-binding</keyword>
<dbReference type="NCBIfam" id="TIGR00231">
    <property type="entry name" value="small_GTP"/>
    <property type="match status" value="1"/>
</dbReference>
<dbReference type="SUPFAM" id="SSF52540">
    <property type="entry name" value="P-loop containing nucleoside triphosphate hydrolases"/>
    <property type="match status" value="1"/>
</dbReference>
<name>E1CB16_TETTH</name>
<dbReference type="EMBL" id="AB365926">
    <property type="protein sequence ID" value="BAJ21306.1"/>
    <property type="molecule type" value="mRNA"/>
</dbReference>
<dbReference type="PANTHER" id="PTHR47979">
    <property type="entry name" value="DRAB11-RELATED"/>
    <property type="match status" value="1"/>
</dbReference>
<evidence type="ECO:0000256" key="6">
    <source>
        <dbReference type="ARBA" id="ARBA00023288"/>
    </source>
</evidence>
<accession>E1CB16</accession>
<evidence type="ECO:0000256" key="2">
    <source>
        <dbReference type="ARBA" id="ARBA00006270"/>
    </source>
</evidence>
<keyword evidence="6" id="KW-0449">Lipoprotein</keyword>
<protein>
    <submittedName>
        <fullName evidence="9">Rab-family small GTPase Rab11I</fullName>
    </submittedName>
</protein>
<keyword evidence="7" id="KW-0636">Prenylation</keyword>
<dbReference type="InterPro" id="IPR001806">
    <property type="entry name" value="Small_GTPase"/>
</dbReference>